<evidence type="ECO:0000256" key="2">
    <source>
        <dbReference type="ARBA" id="ARBA00022670"/>
    </source>
</evidence>
<keyword evidence="6" id="KW-1185">Reference proteome</keyword>
<evidence type="ECO:0000313" key="6">
    <source>
        <dbReference type="Proteomes" id="UP000540519"/>
    </source>
</evidence>
<comment type="cofactor">
    <cofactor evidence="1">
        <name>Zn(2+)</name>
        <dbReference type="ChEBI" id="CHEBI:29105"/>
    </cofactor>
</comment>
<dbReference type="GO" id="GO:0080164">
    <property type="term" value="P:regulation of nitric oxide metabolic process"/>
    <property type="evidence" value="ECO:0007669"/>
    <property type="project" value="TreeGrafter"/>
</dbReference>
<dbReference type="PANTHER" id="PTHR31817">
    <property type="match status" value="1"/>
</dbReference>
<dbReference type="AlphaFoldDB" id="A0A7X2ZQN9"/>
<proteinExistence type="predicted"/>
<dbReference type="GO" id="GO:0006508">
    <property type="term" value="P:proteolysis"/>
    <property type="evidence" value="ECO:0007669"/>
    <property type="project" value="UniProtKB-KW"/>
</dbReference>
<gene>
    <name evidence="5" type="ORF">D9O36_02020</name>
</gene>
<dbReference type="RefSeq" id="WP_155598633.1">
    <property type="nucleotide sequence ID" value="NZ_RCNR01000003.1"/>
</dbReference>
<dbReference type="Pfam" id="PF08014">
    <property type="entry name" value="MATCAP"/>
    <property type="match status" value="1"/>
</dbReference>
<comment type="caution">
    <text evidence="5">The sequence shown here is derived from an EMBL/GenBank/DDBJ whole genome shotgun (WGS) entry which is preliminary data.</text>
</comment>
<evidence type="ECO:0000256" key="3">
    <source>
        <dbReference type="ARBA" id="ARBA00022801"/>
    </source>
</evidence>
<organism evidence="5 6">
    <name type="scientific">Zobellia amurskyensis</name>
    <dbReference type="NCBI Taxonomy" id="248905"/>
    <lineage>
        <taxon>Bacteria</taxon>
        <taxon>Pseudomonadati</taxon>
        <taxon>Bacteroidota</taxon>
        <taxon>Flavobacteriia</taxon>
        <taxon>Flavobacteriales</taxon>
        <taxon>Flavobacteriaceae</taxon>
        <taxon>Zobellia</taxon>
    </lineage>
</organism>
<protein>
    <submittedName>
        <fullName evidence="5">DUF1704 domain-containing protein</fullName>
    </submittedName>
</protein>
<name>A0A7X2ZQN9_9FLAO</name>
<keyword evidence="3" id="KW-0378">Hydrolase</keyword>
<evidence type="ECO:0000256" key="4">
    <source>
        <dbReference type="ARBA" id="ARBA00023049"/>
    </source>
</evidence>
<evidence type="ECO:0000313" key="5">
    <source>
        <dbReference type="EMBL" id="MUH34605.1"/>
    </source>
</evidence>
<dbReference type="OrthoDB" id="9785840at2"/>
<keyword evidence="2" id="KW-0645">Protease</keyword>
<dbReference type="SMART" id="SM01154">
    <property type="entry name" value="DUF1704"/>
    <property type="match status" value="1"/>
</dbReference>
<dbReference type="PANTHER" id="PTHR31817:SF0">
    <property type="entry name" value="CHROMOSOME UNDETERMINED SCAFFOLD_67, WHOLE GENOME SHOTGUN SEQUENCE"/>
    <property type="match status" value="1"/>
</dbReference>
<reference evidence="5 6" key="1">
    <citation type="journal article" date="2019" name="Mar. Drugs">
        <title>Comparative Genomics and CAZyme Genome Repertoires of Marine Zobellia amurskyensis KMM 3526(T) and Zobellia laminariae KMM 3676(T).</title>
        <authorList>
            <person name="Chernysheva N."/>
            <person name="Bystritskaya E."/>
            <person name="Stenkova A."/>
            <person name="Golovkin I."/>
            <person name="Nedashkovskaya O."/>
            <person name="Isaeva M."/>
        </authorList>
    </citation>
    <scope>NUCLEOTIDE SEQUENCE [LARGE SCALE GENOMIC DNA]</scope>
    <source>
        <strain evidence="5 6">KMM 3526</strain>
    </source>
</reference>
<dbReference type="Proteomes" id="UP000540519">
    <property type="component" value="Unassembled WGS sequence"/>
</dbReference>
<dbReference type="EMBL" id="RCNR01000003">
    <property type="protein sequence ID" value="MUH34605.1"/>
    <property type="molecule type" value="Genomic_DNA"/>
</dbReference>
<sequence>MQHYKDLSKETVDRILVDLRKDEDEYNFKLPNGGFLHIESGLPYLTIYRMANKDSGTRELLLNEASYLIIGRGNFNTYQYLLFEIANYFSAQYKSYLLFEIYAGKPNSTCFRIKGPADLLPKTLKVLDKGLKEVNTISPGVAIASKIEDTADRHPEGSRHLLTIEETKQCGALLVGLEIPPVYRSERRKLFPVFFRNFHSSVTTAMKKAIFSFIRIQTACGISSYNLLGQRSLKEKVFEIDKKLAEIERTYQFLWLVSPSNIYNIKETFFESRFKTVLDYHYRLLPIDPDVLKRKLYDLKIEKIEDPVLSHIFRQKREELDRQITMLNVRGTANFFYNSIRLHQGIGRKLLSEAENILTQLTEKQGDKKNLNLMDANEFAALVKDEIDFLKKQHPGFSCEVYIREDVNIMMVSNGNLYLPADYTVGPKEAEALIQHEIGTHALTYFNGKEQPFEQFSMGLADYDPLQEGLAVLSEYLVGGLTRNRLRTLAGRVVAGQARLDGHDFRAIFDLLLTKFNFTEKRSFNIVSRTMQGGGFLKDIIYLKGFLKLIEYLKGGGSLEPLLSGKFGFHHIKIVQQLTERNILKPPILRPSYLSNTEFENKIKKIKEGLPIVEMVCDGNLEQSLKMN</sequence>
<dbReference type="GO" id="GO:0008237">
    <property type="term" value="F:metallopeptidase activity"/>
    <property type="evidence" value="ECO:0007669"/>
    <property type="project" value="UniProtKB-KW"/>
</dbReference>
<dbReference type="InterPro" id="IPR012548">
    <property type="entry name" value="MATCAP"/>
</dbReference>
<keyword evidence="4" id="KW-0482">Metalloprotease</keyword>
<accession>A0A7X2ZQN9</accession>
<evidence type="ECO:0000256" key="1">
    <source>
        <dbReference type="ARBA" id="ARBA00001947"/>
    </source>
</evidence>